<dbReference type="InterPro" id="IPR027051">
    <property type="entry name" value="XdhC_Rossmann_dom"/>
</dbReference>
<name>A0ABT0DRM1_9HYPH</name>
<dbReference type="Gene3D" id="3.40.50.720">
    <property type="entry name" value="NAD(P)-binding Rossmann-like Domain"/>
    <property type="match status" value="1"/>
</dbReference>
<comment type="caution">
    <text evidence="3">The sequence shown here is derived from an EMBL/GenBank/DDBJ whole genome shotgun (WGS) entry which is preliminary data.</text>
</comment>
<dbReference type="Pfam" id="PF13478">
    <property type="entry name" value="XdhC_C"/>
    <property type="match status" value="1"/>
</dbReference>
<accession>A0ABT0DRM1</accession>
<dbReference type="RefSeq" id="WP_247202439.1">
    <property type="nucleotide sequence ID" value="NZ_JALKCG010000010.1"/>
</dbReference>
<feature type="domain" description="XdhC- CoxI" evidence="1">
    <location>
        <begin position="24"/>
        <end position="89"/>
    </location>
</feature>
<proteinExistence type="predicted"/>
<evidence type="ECO:0000259" key="2">
    <source>
        <dbReference type="Pfam" id="PF13478"/>
    </source>
</evidence>
<dbReference type="EMBL" id="JALKCG010000010">
    <property type="protein sequence ID" value="MCK0209931.1"/>
    <property type="molecule type" value="Genomic_DNA"/>
</dbReference>
<gene>
    <name evidence="3" type="ORF">MWN33_18015</name>
</gene>
<dbReference type="PANTHER" id="PTHR30388">
    <property type="entry name" value="ALDEHYDE OXIDOREDUCTASE MOLYBDENUM COFACTOR ASSEMBLY PROTEIN"/>
    <property type="match status" value="1"/>
</dbReference>
<protein>
    <submittedName>
        <fullName evidence="3">XdhC family protein</fullName>
    </submittedName>
</protein>
<dbReference type="PANTHER" id="PTHR30388:SF4">
    <property type="entry name" value="MOLYBDENUM COFACTOR INSERTION CHAPERONE PAOD"/>
    <property type="match status" value="1"/>
</dbReference>
<dbReference type="InterPro" id="IPR003777">
    <property type="entry name" value="XdhC_CoxI"/>
</dbReference>
<feature type="domain" description="XdhC Rossmann" evidence="2">
    <location>
        <begin position="157"/>
        <end position="296"/>
    </location>
</feature>
<keyword evidence="4" id="KW-1185">Reference proteome</keyword>
<reference evidence="4" key="1">
    <citation type="submission" date="2023-07" db="EMBL/GenBank/DDBJ databases">
        <title>Ancylobacter moscoviensis sp. nov., facultatively methylotrophic bacteria from activated sludge and the reclassification of Starkeya novella (Starkey 1934) Kelly et al. 2000 as Ancylobacter novellus comb. nov., Starkeya koreensis Im et al. 2006 as Ancylobacter koreensis comb.nov., Angulomicrobium tetraedrale Vasil'eva et al. 1986 as Ancylobacter tetraedralis comb. nov., Angulomicrobium amanitiforme Fritz et al. 2004 as Ancylobacter amanitiformis comb. nov. and Methylorhabdus multivorans Doronina et al. 1996 as Ancylobacter multivorans comb. nov. and emended description of the genus Ancylobacter.</title>
        <authorList>
            <person name="Doronina N."/>
            <person name="Chemodurova A."/>
            <person name="Grouzdev D."/>
            <person name="Koziaeva V."/>
            <person name="Shi W."/>
            <person name="Wu L."/>
            <person name="Kaparullina E."/>
        </authorList>
    </citation>
    <scope>NUCLEOTIDE SEQUENCE [LARGE SCALE GENOMIC DNA]</scope>
    <source>
        <strain evidence="4">Jip08</strain>
    </source>
</reference>
<evidence type="ECO:0000259" key="1">
    <source>
        <dbReference type="Pfam" id="PF02625"/>
    </source>
</evidence>
<sequence>MRMPDGRWDPFDDYVIDFALERMRAGQRVALVTLAAIEGSSPRPLGAQMAVTEAGEWVGYLSGGCVERAVVEEAIAAIRAGENRRVRYGRGSKYMDIRLPCGSAIELDFDVTLGERALEAIDHRVRNRHTAFLETDGAPSLACETGEPRAYPPRLRLVVLGVGPAAVCLARLARAAGLDTLLGSPDAATRAAAEGVALLPLGMSAPANGIPADARTAIAFMFHDHEWERLLLPAALETPAFYIGALGSRRTQANRLRLLREAGTNEAQIARLRGPAGLFHGARSAQAIAVSILAEIMEADIRRAMPEDQETAPDIAFEPACVQASRITSAASSA</sequence>
<dbReference type="InterPro" id="IPR052698">
    <property type="entry name" value="MoCofactor_Util/Proc"/>
</dbReference>
<dbReference type="Pfam" id="PF02625">
    <property type="entry name" value="XdhC_CoxI"/>
    <property type="match status" value="1"/>
</dbReference>
<dbReference type="Proteomes" id="UP001202867">
    <property type="component" value="Unassembled WGS sequence"/>
</dbReference>
<organism evidence="3 4">
    <name type="scientific">Ancylobacter koreensis</name>
    <dbReference type="NCBI Taxonomy" id="266121"/>
    <lineage>
        <taxon>Bacteria</taxon>
        <taxon>Pseudomonadati</taxon>
        <taxon>Pseudomonadota</taxon>
        <taxon>Alphaproteobacteria</taxon>
        <taxon>Hyphomicrobiales</taxon>
        <taxon>Xanthobacteraceae</taxon>
        <taxon>Ancylobacter</taxon>
    </lineage>
</organism>
<evidence type="ECO:0000313" key="3">
    <source>
        <dbReference type="EMBL" id="MCK0209931.1"/>
    </source>
</evidence>
<evidence type="ECO:0000313" key="4">
    <source>
        <dbReference type="Proteomes" id="UP001202867"/>
    </source>
</evidence>